<dbReference type="PROSITE" id="PS50850">
    <property type="entry name" value="MFS"/>
    <property type="match status" value="1"/>
</dbReference>
<dbReference type="AlphaFoldDB" id="A0AAE0HW19"/>
<evidence type="ECO:0000256" key="4">
    <source>
        <dbReference type="ARBA" id="ARBA00022989"/>
    </source>
</evidence>
<gene>
    <name evidence="9" type="ORF">B0H66DRAFT_594784</name>
</gene>
<keyword evidence="10" id="KW-1185">Reference proteome</keyword>
<feature type="transmembrane region" description="Helical" evidence="7">
    <location>
        <begin position="174"/>
        <end position="193"/>
    </location>
</feature>
<protein>
    <submittedName>
        <fullName evidence="9">Major facilitator superfamily domain-containing protein</fullName>
    </submittedName>
</protein>
<feature type="transmembrane region" description="Helical" evidence="7">
    <location>
        <begin position="281"/>
        <end position="304"/>
    </location>
</feature>
<feature type="transmembrane region" description="Helical" evidence="7">
    <location>
        <begin position="141"/>
        <end position="162"/>
    </location>
</feature>
<feature type="transmembrane region" description="Helical" evidence="7">
    <location>
        <begin position="346"/>
        <end position="369"/>
    </location>
</feature>
<dbReference type="Gene3D" id="1.20.1250.20">
    <property type="entry name" value="MFS general substrate transporter like domains"/>
    <property type="match status" value="2"/>
</dbReference>
<dbReference type="GO" id="GO:0016020">
    <property type="term" value="C:membrane"/>
    <property type="evidence" value="ECO:0007669"/>
    <property type="project" value="UniProtKB-SubCell"/>
</dbReference>
<keyword evidence="3 7" id="KW-0812">Transmembrane</keyword>
<dbReference type="EMBL" id="JAUEDM010000007">
    <property type="protein sequence ID" value="KAK3313973.1"/>
    <property type="molecule type" value="Genomic_DNA"/>
</dbReference>
<dbReference type="PANTHER" id="PTHR43791:SF38">
    <property type="entry name" value="MAJOR FACILITATOR SUPERFAMILY (MFS) PROFILE DOMAIN-CONTAINING PROTEIN"/>
    <property type="match status" value="1"/>
</dbReference>
<evidence type="ECO:0000313" key="9">
    <source>
        <dbReference type="EMBL" id="KAK3313973.1"/>
    </source>
</evidence>
<sequence>MASSEKSLSHDGSEEHGTRVVEVASEPSWSPEAERKLVQKIDLYLIPTLWLMSLLSWMDRANLGNASIAGLNADLQLSSTQFSLSITVFYFGYIAAVPFVMTLLARTRPSLTLPIIMLLWGVVTCGMGAVKTYPQLLGLRIVLGSLEAVFNPGVCFIFSSWYKPDEMGKRAGSYITAALMGGAFGSLIAGGVMQHLEGARGIRGWRWLFIVEGAVTIFTALLAMYLLLDYPATCRKFTPEERVIAVKRLQRVGVHVAEGNDDSKPARLGLRRSVVMVLTNWRTYGIAIACGFFSATLLMAYFYPVLVKGLGYDDPITAQYMTVPIWVVGFVFAVSSGSISDRMPQYRALIIAACLGLNGLMAAITCGVYDFKARYVLLAFMTGGVWGGFTQAMAFTAELFQHFPPEVRALALGIMSIAANTGNIYGAYIFPKEHAPKYLLGFGMVAATGTLSGGIFALMWYWGRREKRICLARGEEPATPCR</sequence>
<proteinExistence type="predicted"/>
<evidence type="ECO:0000256" key="6">
    <source>
        <dbReference type="SAM" id="MobiDB-lite"/>
    </source>
</evidence>
<name>A0AAE0HW19_9PEZI</name>
<feature type="transmembrane region" description="Helical" evidence="7">
    <location>
        <begin position="409"/>
        <end position="430"/>
    </location>
</feature>
<dbReference type="PANTHER" id="PTHR43791">
    <property type="entry name" value="PERMEASE-RELATED"/>
    <property type="match status" value="1"/>
</dbReference>
<feature type="transmembrane region" description="Helical" evidence="7">
    <location>
        <begin position="111"/>
        <end position="129"/>
    </location>
</feature>
<evidence type="ECO:0000313" key="10">
    <source>
        <dbReference type="Proteomes" id="UP001283341"/>
    </source>
</evidence>
<dbReference type="SUPFAM" id="SSF103473">
    <property type="entry name" value="MFS general substrate transporter"/>
    <property type="match status" value="1"/>
</dbReference>
<dbReference type="FunFam" id="1.20.1250.20:FF:000057">
    <property type="entry name" value="MFS general substrate transporter"/>
    <property type="match status" value="1"/>
</dbReference>
<accession>A0AAE0HW19</accession>
<dbReference type="Proteomes" id="UP001283341">
    <property type="component" value="Unassembled WGS sequence"/>
</dbReference>
<evidence type="ECO:0000256" key="5">
    <source>
        <dbReference type="ARBA" id="ARBA00023136"/>
    </source>
</evidence>
<comment type="subcellular location">
    <subcellularLocation>
        <location evidence="1">Membrane</location>
        <topology evidence="1">Multi-pass membrane protein</topology>
    </subcellularLocation>
</comment>
<evidence type="ECO:0000256" key="3">
    <source>
        <dbReference type="ARBA" id="ARBA00022692"/>
    </source>
</evidence>
<dbReference type="InterPro" id="IPR020846">
    <property type="entry name" value="MFS_dom"/>
</dbReference>
<feature type="region of interest" description="Disordered" evidence="6">
    <location>
        <begin position="1"/>
        <end position="26"/>
    </location>
</feature>
<feature type="transmembrane region" description="Helical" evidence="7">
    <location>
        <begin position="205"/>
        <end position="228"/>
    </location>
</feature>
<keyword evidence="5 7" id="KW-0472">Membrane</keyword>
<dbReference type="InterPro" id="IPR011701">
    <property type="entry name" value="MFS"/>
</dbReference>
<evidence type="ECO:0000259" key="8">
    <source>
        <dbReference type="PROSITE" id="PS50850"/>
    </source>
</evidence>
<reference evidence="9" key="1">
    <citation type="journal article" date="2023" name="Mol. Phylogenet. Evol.">
        <title>Genome-scale phylogeny and comparative genomics of the fungal order Sordariales.</title>
        <authorList>
            <person name="Hensen N."/>
            <person name="Bonometti L."/>
            <person name="Westerberg I."/>
            <person name="Brannstrom I.O."/>
            <person name="Guillou S."/>
            <person name="Cros-Aarteil S."/>
            <person name="Calhoun S."/>
            <person name="Haridas S."/>
            <person name="Kuo A."/>
            <person name="Mondo S."/>
            <person name="Pangilinan J."/>
            <person name="Riley R."/>
            <person name="LaButti K."/>
            <person name="Andreopoulos B."/>
            <person name="Lipzen A."/>
            <person name="Chen C."/>
            <person name="Yan M."/>
            <person name="Daum C."/>
            <person name="Ng V."/>
            <person name="Clum A."/>
            <person name="Steindorff A."/>
            <person name="Ohm R.A."/>
            <person name="Martin F."/>
            <person name="Silar P."/>
            <person name="Natvig D.O."/>
            <person name="Lalanne C."/>
            <person name="Gautier V."/>
            <person name="Ament-Velasquez S.L."/>
            <person name="Kruys A."/>
            <person name="Hutchinson M.I."/>
            <person name="Powell A.J."/>
            <person name="Barry K."/>
            <person name="Miller A.N."/>
            <person name="Grigoriev I.V."/>
            <person name="Debuchy R."/>
            <person name="Gladieux P."/>
            <person name="Hiltunen Thoren M."/>
            <person name="Johannesson H."/>
        </authorList>
    </citation>
    <scope>NUCLEOTIDE SEQUENCE</scope>
    <source>
        <strain evidence="9">CBS 118394</strain>
    </source>
</reference>
<organism evidence="9 10">
    <name type="scientific">Apodospora peruviana</name>
    <dbReference type="NCBI Taxonomy" id="516989"/>
    <lineage>
        <taxon>Eukaryota</taxon>
        <taxon>Fungi</taxon>
        <taxon>Dikarya</taxon>
        <taxon>Ascomycota</taxon>
        <taxon>Pezizomycotina</taxon>
        <taxon>Sordariomycetes</taxon>
        <taxon>Sordariomycetidae</taxon>
        <taxon>Sordariales</taxon>
        <taxon>Lasiosphaeriaceae</taxon>
        <taxon>Apodospora</taxon>
    </lineage>
</organism>
<reference evidence="9" key="2">
    <citation type="submission" date="2023-06" db="EMBL/GenBank/DDBJ databases">
        <authorList>
            <consortium name="Lawrence Berkeley National Laboratory"/>
            <person name="Haridas S."/>
            <person name="Hensen N."/>
            <person name="Bonometti L."/>
            <person name="Westerberg I."/>
            <person name="Brannstrom I.O."/>
            <person name="Guillou S."/>
            <person name="Cros-Aarteil S."/>
            <person name="Calhoun S."/>
            <person name="Kuo A."/>
            <person name="Mondo S."/>
            <person name="Pangilinan J."/>
            <person name="Riley R."/>
            <person name="Labutti K."/>
            <person name="Andreopoulos B."/>
            <person name="Lipzen A."/>
            <person name="Chen C."/>
            <person name="Yanf M."/>
            <person name="Daum C."/>
            <person name="Ng V."/>
            <person name="Clum A."/>
            <person name="Steindorff A."/>
            <person name="Ohm R."/>
            <person name="Martin F."/>
            <person name="Silar P."/>
            <person name="Natvig D."/>
            <person name="Lalanne C."/>
            <person name="Gautier V."/>
            <person name="Ament-Velasquez S.L."/>
            <person name="Kruys A."/>
            <person name="Hutchinson M.I."/>
            <person name="Powell A.J."/>
            <person name="Barry K."/>
            <person name="Miller A.N."/>
            <person name="Grigoriev I.V."/>
            <person name="Debuchy R."/>
            <person name="Gladieux P."/>
            <person name="Thoren M.H."/>
            <person name="Johannesson H."/>
        </authorList>
    </citation>
    <scope>NUCLEOTIDE SEQUENCE</scope>
    <source>
        <strain evidence="9">CBS 118394</strain>
    </source>
</reference>
<dbReference type="Pfam" id="PF07690">
    <property type="entry name" value="MFS_1"/>
    <property type="match status" value="1"/>
</dbReference>
<feature type="transmembrane region" description="Helical" evidence="7">
    <location>
        <begin position="82"/>
        <end position="104"/>
    </location>
</feature>
<comment type="caution">
    <text evidence="9">The sequence shown here is derived from an EMBL/GenBank/DDBJ whole genome shotgun (WGS) entry which is preliminary data.</text>
</comment>
<evidence type="ECO:0000256" key="7">
    <source>
        <dbReference type="SAM" id="Phobius"/>
    </source>
</evidence>
<feature type="transmembrane region" description="Helical" evidence="7">
    <location>
        <begin position="442"/>
        <end position="463"/>
    </location>
</feature>
<feature type="transmembrane region" description="Helical" evidence="7">
    <location>
        <begin position="375"/>
        <end position="397"/>
    </location>
</feature>
<feature type="domain" description="Major facilitator superfamily (MFS) profile" evidence="8">
    <location>
        <begin position="45"/>
        <end position="465"/>
    </location>
</feature>
<evidence type="ECO:0000256" key="1">
    <source>
        <dbReference type="ARBA" id="ARBA00004141"/>
    </source>
</evidence>
<dbReference type="GO" id="GO:0022857">
    <property type="term" value="F:transmembrane transporter activity"/>
    <property type="evidence" value="ECO:0007669"/>
    <property type="project" value="InterPro"/>
</dbReference>
<evidence type="ECO:0000256" key="2">
    <source>
        <dbReference type="ARBA" id="ARBA00022448"/>
    </source>
</evidence>
<keyword evidence="4 7" id="KW-1133">Transmembrane helix</keyword>
<keyword evidence="2" id="KW-0813">Transport</keyword>
<feature type="transmembrane region" description="Helical" evidence="7">
    <location>
        <begin position="316"/>
        <end position="334"/>
    </location>
</feature>
<dbReference type="InterPro" id="IPR036259">
    <property type="entry name" value="MFS_trans_sf"/>
</dbReference>
<feature type="compositionally biased region" description="Basic and acidic residues" evidence="6">
    <location>
        <begin position="7"/>
        <end position="19"/>
    </location>
</feature>